<keyword evidence="1" id="KW-0812">Transmembrane</keyword>
<dbReference type="InterPro" id="IPR005055">
    <property type="entry name" value="A10/PebIII"/>
</dbReference>
<keyword evidence="1" id="KW-1133">Transmembrane helix</keyword>
<evidence type="ECO:0000313" key="3">
    <source>
        <dbReference type="Proteomes" id="UP001497472"/>
    </source>
</evidence>
<dbReference type="Proteomes" id="UP001497472">
    <property type="component" value="Unassembled WGS sequence"/>
</dbReference>
<dbReference type="EMBL" id="CAVLEF010000146">
    <property type="protein sequence ID" value="CAK1552546.1"/>
    <property type="molecule type" value="Genomic_DNA"/>
</dbReference>
<evidence type="ECO:0000256" key="1">
    <source>
        <dbReference type="SAM" id="Phobius"/>
    </source>
</evidence>
<organism evidence="2 3">
    <name type="scientific">Leptosia nina</name>
    <dbReference type="NCBI Taxonomy" id="320188"/>
    <lineage>
        <taxon>Eukaryota</taxon>
        <taxon>Metazoa</taxon>
        <taxon>Ecdysozoa</taxon>
        <taxon>Arthropoda</taxon>
        <taxon>Hexapoda</taxon>
        <taxon>Insecta</taxon>
        <taxon>Pterygota</taxon>
        <taxon>Neoptera</taxon>
        <taxon>Endopterygota</taxon>
        <taxon>Lepidoptera</taxon>
        <taxon>Glossata</taxon>
        <taxon>Ditrysia</taxon>
        <taxon>Papilionoidea</taxon>
        <taxon>Pieridae</taxon>
        <taxon>Pierinae</taxon>
        <taxon>Leptosia</taxon>
    </lineage>
</organism>
<sequence>MNHDGYQLLEANQCLNISKNFNMRSFIVIALFALVALASALPEQYTDRYDNIDLDEILGNDRLLIPYVKCMLDEGKCSPEGKELKAHIKEALEQNCDKCTAAQKSGTRRVIGHLINKKADYWEQLKAKYDPEHKYVLKYEAELRTVVA</sequence>
<accession>A0AAV1JSQ5</accession>
<proteinExistence type="predicted"/>
<dbReference type="AlphaFoldDB" id="A0AAV1JSQ5"/>
<dbReference type="PANTHER" id="PTHR11257">
    <property type="entry name" value="CHEMOSENSORY PROTEIN-RELATED"/>
    <property type="match status" value="1"/>
</dbReference>
<comment type="caution">
    <text evidence="2">The sequence shown here is derived from an EMBL/GenBank/DDBJ whole genome shotgun (WGS) entry which is preliminary data.</text>
</comment>
<dbReference type="InterPro" id="IPR036682">
    <property type="entry name" value="OS_D_A10/PebIII_sf"/>
</dbReference>
<keyword evidence="3" id="KW-1185">Reference proteome</keyword>
<reference evidence="2 3" key="1">
    <citation type="submission" date="2023-11" db="EMBL/GenBank/DDBJ databases">
        <authorList>
            <person name="Okamura Y."/>
        </authorList>
    </citation>
    <scope>NUCLEOTIDE SEQUENCE [LARGE SCALE GENOMIC DNA]</scope>
</reference>
<dbReference type="PANTHER" id="PTHR11257:SF12">
    <property type="entry name" value="EJACULATORY BULB-SPECIFIC PROTEIN 3-RELATED"/>
    <property type="match status" value="1"/>
</dbReference>
<evidence type="ECO:0000313" key="2">
    <source>
        <dbReference type="EMBL" id="CAK1552546.1"/>
    </source>
</evidence>
<keyword evidence="1" id="KW-0472">Membrane</keyword>
<name>A0AAV1JSQ5_9NEOP</name>
<dbReference type="SUPFAM" id="SSF100910">
    <property type="entry name" value="Chemosensory protein Csp2"/>
    <property type="match status" value="1"/>
</dbReference>
<dbReference type="Gene3D" id="1.10.2080.10">
    <property type="entry name" value="Insect odorant-binding protein A10/Ejaculatory bulb-specific protein 3"/>
    <property type="match status" value="1"/>
</dbReference>
<gene>
    <name evidence="2" type="ORF">LNINA_LOCUS11586</name>
</gene>
<dbReference type="Pfam" id="PF03392">
    <property type="entry name" value="OS-D"/>
    <property type="match status" value="1"/>
</dbReference>
<feature type="transmembrane region" description="Helical" evidence="1">
    <location>
        <begin position="21"/>
        <end position="41"/>
    </location>
</feature>
<protein>
    <recommendedName>
        <fullName evidence="4">Chemosensory protein</fullName>
    </recommendedName>
</protein>
<evidence type="ECO:0008006" key="4">
    <source>
        <dbReference type="Google" id="ProtNLM"/>
    </source>
</evidence>